<dbReference type="CDD" id="cd16936">
    <property type="entry name" value="HATPase_RsbW-like"/>
    <property type="match status" value="1"/>
</dbReference>
<evidence type="ECO:0000313" key="3">
    <source>
        <dbReference type="EMBL" id="GAA3922683.1"/>
    </source>
</evidence>
<organism evidence="3 4">
    <name type="scientific">Streptomyces gulbargensis</name>
    <dbReference type="NCBI Taxonomy" id="364901"/>
    <lineage>
        <taxon>Bacteria</taxon>
        <taxon>Bacillati</taxon>
        <taxon>Actinomycetota</taxon>
        <taxon>Actinomycetes</taxon>
        <taxon>Kitasatosporales</taxon>
        <taxon>Streptomycetaceae</taxon>
        <taxon>Streptomyces</taxon>
    </lineage>
</organism>
<dbReference type="InterPro" id="IPR050267">
    <property type="entry name" value="Anti-sigma-factor_SerPK"/>
</dbReference>
<dbReference type="RefSeq" id="WP_345283803.1">
    <property type="nucleotide sequence ID" value="NZ_BAABAJ010000010.1"/>
</dbReference>
<dbReference type="PANTHER" id="PTHR35526:SF3">
    <property type="entry name" value="ANTI-SIGMA-F FACTOR RSBW"/>
    <property type="match status" value="1"/>
</dbReference>
<keyword evidence="1" id="KW-0723">Serine/threonine-protein kinase</keyword>
<keyword evidence="3" id="KW-0547">Nucleotide-binding</keyword>
<proteinExistence type="predicted"/>
<dbReference type="Gene3D" id="3.30.565.10">
    <property type="entry name" value="Histidine kinase-like ATPase, C-terminal domain"/>
    <property type="match status" value="1"/>
</dbReference>
<evidence type="ECO:0000313" key="4">
    <source>
        <dbReference type="Proteomes" id="UP001501000"/>
    </source>
</evidence>
<sequence length="147" mass="16020">MSEVITRGEPLRRPLQSASVTYQDSDLGAGVIAAARDFVADFLVAAPNTRGRPVSRDHVDLARLVVSELVTNAVRHAPGPCEVLVERFENALDICVTDRLDAAPVTRPRDPRRIGQHGLEIVRAVCESVTVEPQPSGKRVRARLPLV</sequence>
<dbReference type="Pfam" id="PF13581">
    <property type="entry name" value="HATPase_c_2"/>
    <property type="match status" value="1"/>
</dbReference>
<evidence type="ECO:0000256" key="1">
    <source>
        <dbReference type="ARBA" id="ARBA00022527"/>
    </source>
</evidence>
<keyword evidence="1" id="KW-0418">Kinase</keyword>
<keyword evidence="1" id="KW-0808">Transferase</keyword>
<accession>A0ABP7MK46</accession>
<reference evidence="4" key="1">
    <citation type="journal article" date="2019" name="Int. J. Syst. Evol. Microbiol.">
        <title>The Global Catalogue of Microorganisms (GCM) 10K type strain sequencing project: providing services to taxonomists for standard genome sequencing and annotation.</title>
        <authorList>
            <consortium name="The Broad Institute Genomics Platform"/>
            <consortium name="The Broad Institute Genome Sequencing Center for Infectious Disease"/>
            <person name="Wu L."/>
            <person name="Ma J."/>
        </authorList>
    </citation>
    <scope>NUCLEOTIDE SEQUENCE [LARGE SCALE GENOMIC DNA]</scope>
    <source>
        <strain evidence="4">JCM 16956</strain>
    </source>
</reference>
<dbReference type="PANTHER" id="PTHR35526">
    <property type="entry name" value="ANTI-SIGMA-F FACTOR RSBW-RELATED"/>
    <property type="match status" value="1"/>
</dbReference>
<dbReference type="InterPro" id="IPR036890">
    <property type="entry name" value="HATPase_C_sf"/>
</dbReference>
<dbReference type="InterPro" id="IPR003594">
    <property type="entry name" value="HATPase_dom"/>
</dbReference>
<name>A0ABP7MK46_9ACTN</name>
<dbReference type="SUPFAM" id="SSF55874">
    <property type="entry name" value="ATPase domain of HSP90 chaperone/DNA topoisomerase II/histidine kinase"/>
    <property type="match status" value="1"/>
</dbReference>
<dbReference type="GO" id="GO:0005524">
    <property type="term" value="F:ATP binding"/>
    <property type="evidence" value="ECO:0007669"/>
    <property type="project" value="UniProtKB-KW"/>
</dbReference>
<gene>
    <name evidence="3" type="ORF">GCM10022244_35390</name>
</gene>
<feature type="domain" description="Histidine kinase/HSP90-like ATPase" evidence="2">
    <location>
        <begin position="49"/>
        <end position="143"/>
    </location>
</feature>
<dbReference type="EMBL" id="BAABAJ010000010">
    <property type="protein sequence ID" value="GAA3922683.1"/>
    <property type="molecule type" value="Genomic_DNA"/>
</dbReference>
<comment type="caution">
    <text evidence="3">The sequence shown here is derived from an EMBL/GenBank/DDBJ whole genome shotgun (WGS) entry which is preliminary data.</text>
</comment>
<keyword evidence="4" id="KW-1185">Reference proteome</keyword>
<protein>
    <submittedName>
        <fullName evidence="3">ATP-binding protein</fullName>
    </submittedName>
</protein>
<evidence type="ECO:0000259" key="2">
    <source>
        <dbReference type="Pfam" id="PF13581"/>
    </source>
</evidence>
<dbReference type="Proteomes" id="UP001501000">
    <property type="component" value="Unassembled WGS sequence"/>
</dbReference>
<keyword evidence="3" id="KW-0067">ATP-binding</keyword>